<dbReference type="EMBL" id="QJKJ01000580">
    <property type="protein sequence ID" value="RDY11776.1"/>
    <property type="molecule type" value="Genomic_DNA"/>
</dbReference>
<protein>
    <submittedName>
        <fullName evidence="1">Uncharacterized protein</fullName>
    </submittedName>
</protein>
<name>A0A371I9R8_MUCPR</name>
<dbReference type="OrthoDB" id="1880786at2759"/>
<gene>
    <name evidence="1" type="ORF">CR513_03506</name>
</gene>
<dbReference type="AlphaFoldDB" id="A0A371I9R8"/>
<dbReference type="Proteomes" id="UP000257109">
    <property type="component" value="Unassembled WGS sequence"/>
</dbReference>
<keyword evidence="2" id="KW-1185">Reference proteome</keyword>
<accession>A0A371I9R8</accession>
<sequence length="168" mass="19272">MASKLSFLTLLMERKKGPKENNNNNKSTNDLVFVKAAAWAWYQHNSASKGKTISEFDATITRRAPRPSRYKLEAMRILDQEPLCAKKLSLLDDYEVQSISRQLNDLVESCNSNNNTLVNGADKSTDRRVQKKKVRKGFWLRHGAVCGREGDVVHQRAFRVPRRLPEKQ</sequence>
<dbReference type="PANTHER" id="PTHR34665">
    <property type="entry name" value="DUF3741 DOMAIN-CONTAINING PROTEIN"/>
    <property type="match status" value="1"/>
</dbReference>
<dbReference type="PANTHER" id="PTHR34665:SF5">
    <property type="match status" value="1"/>
</dbReference>
<comment type="caution">
    <text evidence="1">The sequence shown here is derived from an EMBL/GenBank/DDBJ whole genome shotgun (WGS) entry which is preliminary data.</text>
</comment>
<evidence type="ECO:0000313" key="1">
    <source>
        <dbReference type="EMBL" id="RDY11776.1"/>
    </source>
</evidence>
<proteinExistence type="predicted"/>
<evidence type="ECO:0000313" key="2">
    <source>
        <dbReference type="Proteomes" id="UP000257109"/>
    </source>
</evidence>
<reference evidence="1" key="1">
    <citation type="submission" date="2018-05" db="EMBL/GenBank/DDBJ databases">
        <title>Draft genome of Mucuna pruriens seed.</title>
        <authorList>
            <person name="Nnadi N.E."/>
            <person name="Vos R."/>
            <person name="Hasami M.H."/>
            <person name="Devisetty U.K."/>
            <person name="Aguiy J.C."/>
        </authorList>
    </citation>
    <scope>NUCLEOTIDE SEQUENCE [LARGE SCALE GENOMIC DNA]</scope>
    <source>
        <strain evidence="1">JCA_2017</strain>
    </source>
</reference>
<organism evidence="1 2">
    <name type="scientific">Mucuna pruriens</name>
    <name type="common">Velvet bean</name>
    <name type="synonym">Dolichos pruriens</name>
    <dbReference type="NCBI Taxonomy" id="157652"/>
    <lineage>
        <taxon>Eukaryota</taxon>
        <taxon>Viridiplantae</taxon>
        <taxon>Streptophyta</taxon>
        <taxon>Embryophyta</taxon>
        <taxon>Tracheophyta</taxon>
        <taxon>Spermatophyta</taxon>
        <taxon>Magnoliopsida</taxon>
        <taxon>eudicotyledons</taxon>
        <taxon>Gunneridae</taxon>
        <taxon>Pentapetalae</taxon>
        <taxon>rosids</taxon>
        <taxon>fabids</taxon>
        <taxon>Fabales</taxon>
        <taxon>Fabaceae</taxon>
        <taxon>Papilionoideae</taxon>
        <taxon>50 kb inversion clade</taxon>
        <taxon>NPAAA clade</taxon>
        <taxon>indigoferoid/millettioid clade</taxon>
        <taxon>Phaseoleae</taxon>
        <taxon>Mucuna</taxon>
    </lineage>
</organism>
<feature type="non-terminal residue" evidence="1">
    <location>
        <position position="1"/>
    </location>
</feature>